<gene>
    <name evidence="8" type="ORF">C1881_05140</name>
</gene>
<dbReference type="Pfam" id="PF07992">
    <property type="entry name" value="Pyr_redox_2"/>
    <property type="match status" value="1"/>
</dbReference>
<dbReference type="PROSITE" id="PS00573">
    <property type="entry name" value="PYRIDINE_REDOX_2"/>
    <property type="match status" value="1"/>
</dbReference>
<dbReference type="InterPro" id="IPR008255">
    <property type="entry name" value="Pyr_nucl-diS_OxRdtase_2_AS"/>
</dbReference>
<proteinExistence type="predicted"/>
<name>A0A369LK51_9ACTN</name>
<reference evidence="8 9" key="1">
    <citation type="journal article" date="2018" name="Elife">
        <title>Discovery and characterization of a prevalent human gut bacterial enzyme sufficient for the inactivation of a family of plant toxins.</title>
        <authorList>
            <person name="Koppel N."/>
            <person name="Bisanz J.E."/>
            <person name="Pandelia M.E."/>
            <person name="Turnbaugh P.J."/>
            <person name="Balskus E.P."/>
        </authorList>
    </citation>
    <scope>NUCLEOTIDE SEQUENCE [LARGE SCALE GENOMIC DNA]</scope>
    <source>
        <strain evidence="8 9">OB21 GAM31</strain>
    </source>
</reference>
<evidence type="ECO:0000256" key="5">
    <source>
        <dbReference type="ARBA" id="ARBA00023284"/>
    </source>
</evidence>
<evidence type="ECO:0000313" key="8">
    <source>
        <dbReference type="EMBL" id="RDB59059.1"/>
    </source>
</evidence>
<dbReference type="EMBL" id="PPTO01000006">
    <property type="protein sequence ID" value="RDB59059.1"/>
    <property type="molecule type" value="Genomic_DNA"/>
</dbReference>
<evidence type="ECO:0000256" key="4">
    <source>
        <dbReference type="ARBA" id="ARBA00023157"/>
    </source>
</evidence>
<evidence type="ECO:0000256" key="6">
    <source>
        <dbReference type="ARBA" id="ARBA00048132"/>
    </source>
</evidence>
<comment type="caution">
    <text evidence="8">The sequence shown here is derived from an EMBL/GenBank/DDBJ whole genome shotgun (WGS) entry which is preliminary data.</text>
</comment>
<evidence type="ECO:0000259" key="7">
    <source>
        <dbReference type="Pfam" id="PF07992"/>
    </source>
</evidence>
<dbReference type="PANTHER" id="PTHR48105">
    <property type="entry name" value="THIOREDOXIN REDUCTASE 1-RELATED-RELATED"/>
    <property type="match status" value="1"/>
</dbReference>
<organism evidence="8 9">
    <name type="scientific">Slackia isoflavoniconvertens</name>
    <dbReference type="NCBI Taxonomy" id="572010"/>
    <lineage>
        <taxon>Bacteria</taxon>
        <taxon>Bacillati</taxon>
        <taxon>Actinomycetota</taxon>
        <taxon>Coriobacteriia</taxon>
        <taxon>Eggerthellales</taxon>
        <taxon>Eggerthellaceae</taxon>
        <taxon>Slackia</taxon>
    </lineage>
</organism>
<dbReference type="Proteomes" id="UP000253975">
    <property type="component" value="Unassembled WGS sequence"/>
</dbReference>
<dbReference type="InterPro" id="IPR023753">
    <property type="entry name" value="FAD/NAD-binding_dom"/>
</dbReference>
<keyword evidence="5" id="KW-0676">Redox-active center</keyword>
<keyword evidence="1" id="KW-0285">Flavoprotein</keyword>
<keyword evidence="4" id="KW-1015">Disulfide bond</keyword>
<evidence type="ECO:0000256" key="2">
    <source>
        <dbReference type="ARBA" id="ARBA00022827"/>
    </source>
</evidence>
<keyword evidence="2" id="KW-0274">FAD</keyword>
<accession>A0A369LK51</accession>
<protein>
    <submittedName>
        <fullName evidence="8">Thioredoxin-disulfide reductase</fullName>
    </submittedName>
</protein>
<evidence type="ECO:0000256" key="3">
    <source>
        <dbReference type="ARBA" id="ARBA00023002"/>
    </source>
</evidence>
<sequence length="318" mass="33242">MIDERTELDVAVVGSGPAGMTAALYAARAGLSVAVFERMGPGGQMTQTERLDNYPGFAEGVDAFELSFAMASQAERFGAERVSDEVVDLNVDAVKKLLTCASGAQYSARAVIVATGAEPRELGVSGEAELRGRGVSYCATCDGGFFRGKVAVVVGGGNTAVGDALYLSRICEKVYVVHRRDSFRADALYLNALSELPNVELVLNSTVEAIRSTSEGEVPMPHVESILVRDRNTGDEHIVNTDAVFIAVGTTPRSNVLKAAGVALNEAGYAIAGESGATNVPGVFVAGDVREKPLRQVITAASDGANAATAAFEYLNLD</sequence>
<evidence type="ECO:0000313" key="9">
    <source>
        <dbReference type="Proteomes" id="UP000253975"/>
    </source>
</evidence>
<dbReference type="GO" id="GO:0004791">
    <property type="term" value="F:thioredoxin-disulfide reductase (NADPH) activity"/>
    <property type="evidence" value="ECO:0007669"/>
    <property type="project" value="UniProtKB-EC"/>
</dbReference>
<evidence type="ECO:0000256" key="1">
    <source>
        <dbReference type="ARBA" id="ARBA00022630"/>
    </source>
</evidence>
<dbReference type="RefSeq" id="WP_114615452.1">
    <property type="nucleotide sequence ID" value="NZ_PPTO01000006.1"/>
</dbReference>
<dbReference type="SUPFAM" id="SSF51905">
    <property type="entry name" value="FAD/NAD(P)-binding domain"/>
    <property type="match status" value="1"/>
</dbReference>
<dbReference type="InterPro" id="IPR036188">
    <property type="entry name" value="FAD/NAD-bd_sf"/>
</dbReference>
<dbReference type="PRINTS" id="PR00368">
    <property type="entry name" value="FADPNR"/>
</dbReference>
<dbReference type="AlphaFoldDB" id="A0A369LK51"/>
<dbReference type="InterPro" id="IPR050097">
    <property type="entry name" value="Ferredoxin-NADP_redctase_2"/>
</dbReference>
<comment type="catalytic activity">
    <reaction evidence="6">
        <text>[thioredoxin]-dithiol + NADP(+) = [thioredoxin]-disulfide + NADPH + H(+)</text>
        <dbReference type="Rhea" id="RHEA:20345"/>
        <dbReference type="Rhea" id="RHEA-COMP:10698"/>
        <dbReference type="Rhea" id="RHEA-COMP:10700"/>
        <dbReference type="ChEBI" id="CHEBI:15378"/>
        <dbReference type="ChEBI" id="CHEBI:29950"/>
        <dbReference type="ChEBI" id="CHEBI:50058"/>
        <dbReference type="ChEBI" id="CHEBI:57783"/>
        <dbReference type="ChEBI" id="CHEBI:58349"/>
        <dbReference type="EC" id="1.8.1.9"/>
    </reaction>
</comment>
<keyword evidence="3" id="KW-0560">Oxidoreductase</keyword>
<feature type="domain" description="FAD/NAD(P)-binding" evidence="7">
    <location>
        <begin position="9"/>
        <end position="304"/>
    </location>
</feature>
<dbReference type="Gene3D" id="3.50.50.60">
    <property type="entry name" value="FAD/NAD(P)-binding domain"/>
    <property type="match status" value="2"/>
</dbReference>
<dbReference type="PRINTS" id="PR00469">
    <property type="entry name" value="PNDRDTASEII"/>
</dbReference>